<dbReference type="GO" id="GO:0016787">
    <property type="term" value="F:hydrolase activity"/>
    <property type="evidence" value="ECO:0007669"/>
    <property type="project" value="UniProtKB-KW"/>
</dbReference>
<dbReference type="PIRSF" id="PIRSF029730">
    <property type="entry name" value="UCP029730"/>
    <property type="match status" value="1"/>
</dbReference>
<evidence type="ECO:0000313" key="1">
    <source>
        <dbReference type="EMBL" id="QPC42475.1"/>
    </source>
</evidence>
<reference evidence="1 2" key="1">
    <citation type="submission" date="2020-06" db="EMBL/GenBank/DDBJ databases">
        <title>Genome sequence of 2 isolates from Red Sea Mangroves.</title>
        <authorList>
            <person name="Sefrji F."/>
            <person name="Michoud G."/>
            <person name="Merlino G."/>
            <person name="Daffonchio D."/>
        </authorList>
    </citation>
    <scope>NUCLEOTIDE SEQUENCE [LARGE SCALE GENOMIC DNA]</scope>
    <source>
        <strain evidence="1 2">R1DC25</strain>
    </source>
</reference>
<dbReference type="EMBL" id="CP058214">
    <property type="protein sequence ID" value="QPC42475.1"/>
    <property type="molecule type" value="Genomic_DNA"/>
</dbReference>
<protein>
    <submittedName>
        <fullName evidence="1">N-formylglutamate amidohydrolase</fullName>
    </submittedName>
</protein>
<accession>A0A7S8C322</accession>
<dbReference type="InterPro" id="IPR011227">
    <property type="entry name" value="UCP029730"/>
</dbReference>
<evidence type="ECO:0000313" key="2">
    <source>
        <dbReference type="Proteomes" id="UP000593594"/>
    </source>
</evidence>
<dbReference type="Pfam" id="PF05013">
    <property type="entry name" value="FGase"/>
    <property type="match status" value="1"/>
</dbReference>
<keyword evidence="2" id="KW-1185">Reference proteome</keyword>
<dbReference type="SUPFAM" id="SSF53187">
    <property type="entry name" value="Zn-dependent exopeptidases"/>
    <property type="match status" value="1"/>
</dbReference>
<gene>
    <name evidence="1" type="ORF">HW532_06990</name>
</gene>
<proteinExistence type="predicted"/>
<sequence length="264" mass="28557">MYPTPLAPSFRLLGPDDPPPVSIVNGSGTSPFVLTCEHAARAVPAALGDLGVPAEAMAMHVGWDIGALGVAEALSGLLDAPLVIQRYSRLVIDSNRPWGSGQLIPAVSDTVRVPGNERLTPEAKAARWHEIHQPFHRAIDTMLDERPGSRLVSVHSFTPRLMGRPEDPRPWRLGLLHGRNGVFAREIVAALGREAENLNTGFNVPYTVEDDNDYTIPVHCDARGVPGVLLEIRNDEISGEAGQTAWARLLSTALSRISETAPKR</sequence>
<dbReference type="InterPro" id="IPR007709">
    <property type="entry name" value="N-FG_amidohydro"/>
</dbReference>
<dbReference type="Gene3D" id="3.40.630.40">
    <property type="entry name" value="Zn-dependent exopeptidases"/>
    <property type="match status" value="1"/>
</dbReference>
<dbReference type="KEGG" id="kmn:HW532_06990"/>
<organism evidence="1 2">
    <name type="scientific">Kaustia mangrovi</name>
    <dbReference type="NCBI Taxonomy" id="2593653"/>
    <lineage>
        <taxon>Bacteria</taxon>
        <taxon>Pseudomonadati</taxon>
        <taxon>Pseudomonadota</taxon>
        <taxon>Alphaproteobacteria</taxon>
        <taxon>Hyphomicrobiales</taxon>
        <taxon>Parvibaculaceae</taxon>
        <taxon>Kaustia</taxon>
    </lineage>
</organism>
<dbReference type="AlphaFoldDB" id="A0A7S8C322"/>
<name>A0A7S8C322_9HYPH</name>
<dbReference type="RefSeq" id="WP_213163707.1">
    <property type="nucleotide sequence ID" value="NZ_CP058214.1"/>
</dbReference>
<dbReference type="Proteomes" id="UP000593594">
    <property type="component" value="Chromosome"/>
</dbReference>
<keyword evidence="1" id="KW-0378">Hydrolase</keyword>